<feature type="compositionally biased region" description="Basic and acidic residues" evidence="1">
    <location>
        <begin position="138"/>
        <end position="148"/>
    </location>
</feature>
<protein>
    <recommendedName>
        <fullName evidence="2">AB hydrolase-1 domain-containing protein</fullName>
    </recommendedName>
</protein>
<dbReference type="GeneID" id="73334715"/>
<accession>A0A9Q8SAT6</accession>
<feature type="compositionally biased region" description="Low complexity" evidence="1">
    <location>
        <begin position="1306"/>
        <end position="1315"/>
    </location>
</feature>
<dbReference type="PANTHER" id="PTHR43689">
    <property type="entry name" value="HYDROLASE"/>
    <property type="match status" value="1"/>
</dbReference>
<dbReference type="PANTHER" id="PTHR43689:SF8">
    <property type="entry name" value="ALPHA_BETA-HYDROLASES SUPERFAMILY PROTEIN"/>
    <property type="match status" value="1"/>
</dbReference>
<feature type="domain" description="AB hydrolase-1" evidence="2">
    <location>
        <begin position="1378"/>
        <end position="1513"/>
    </location>
</feature>
<dbReference type="InterPro" id="IPR029058">
    <property type="entry name" value="AB_hydrolase_fold"/>
</dbReference>
<organism evidence="3 4">
    <name type="scientific">Colletotrichum lupini</name>
    <dbReference type="NCBI Taxonomy" id="145971"/>
    <lineage>
        <taxon>Eukaryota</taxon>
        <taxon>Fungi</taxon>
        <taxon>Dikarya</taxon>
        <taxon>Ascomycota</taxon>
        <taxon>Pezizomycotina</taxon>
        <taxon>Sordariomycetes</taxon>
        <taxon>Hypocreomycetidae</taxon>
        <taxon>Glomerellales</taxon>
        <taxon>Glomerellaceae</taxon>
        <taxon>Colletotrichum</taxon>
        <taxon>Colletotrichum acutatum species complex</taxon>
    </lineage>
</organism>
<evidence type="ECO:0000313" key="4">
    <source>
        <dbReference type="Proteomes" id="UP000830671"/>
    </source>
</evidence>
<feature type="region of interest" description="Disordered" evidence="1">
    <location>
        <begin position="174"/>
        <end position="199"/>
    </location>
</feature>
<feature type="region of interest" description="Disordered" evidence="1">
    <location>
        <begin position="989"/>
        <end position="1019"/>
    </location>
</feature>
<feature type="region of interest" description="Disordered" evidence="1">
    <location>
        <begin position="924"/>
        <end position="945"/>
    </location>
</feature>
<dbReference type="InterPro" id="IPR000073">
    <property type="entry name" value="AB_hydrolase_1"/>
</dbReference>
<proteinExistence type="predicted"/>
<feature type="region of interest" description="Disordered" evidence="1">
    <location>
        <begin position="110"/>
        <end position="149"/>
    </location>
</feature>
<dbReference type="PRINTS" id="PR00111">
    <property type="entry name" value="ABHYDROLASE"/>
</dbReference>
<dbReference type="Proteomes" id="UP000830671">
    <property type="component" value="Chromosome 1"/>
</dbReference>
<keyword evidence="4" id="KW-1185">Reference proteome</keyword>
<evidence type="ECO:0000259" key="2">
    <source>
        <dbReference type="Pfam" id="PF00561"/>
    </source>
</evidence>
<dbReference type="KEGG" id="clup:CLUP02_00658"/>
<gene>
    <name evidence="3" type="ORF">CLUP02_00658</name>
</gene>
<sequence>MALFVIVVFEAVPPKVRQTCQETFGMHARWHRLFRWLLMIHRMLYCYHRGIKLAQSDVQKHEKRSLVFPISYAAINTVRRIQRVYSDQGIKRSTVDCAAYLLQSKVKPSRPSLLGGPCPAESQPLGESQPSEAQPTEDGGRGEEDNGRDCCNAPPAHSLFFSFPISFASSHLTHQPRSVHGTTSGLESAHLHGGSKTNGLGIEASVEHLVEGQASSCGYVPSSVGLPATDDPNNVAGCSHLPETLPKAPKILHSHWEVRAPGCMTDNEAVALCSPAAVEKARAVSQNDHGPLTFWPGFGNVAAGTLGGESSDRPHPECHFCGPDKLGTKLQPTCRGSYHASHLPSLTQGTPQLPTSHTRAGKAASWVRTWAVSTFKVLFAFHLDDQLFHKADSPFPITNSGATVCQSVTDRSHLPTPTFTQISAEVSRPISSLVTLCPSPSFTPASSHVLTLGFSHSATPRCRACVRSIRTDILLMIRQILRLPADGLLLLRRRQVEIKTNSRLGPYVPHLLSVRRKRGICCGTRPTLHQHCMKWTGLLRDHASSAPGPDPGTNVSLKSLVSGSLLPGCGTKAEALKAEAGIDKSPLLRRPICQSSGVRHLDSQPGQPVSHPVLRSTVIPSARSLAFGSATTVTAPVRIHGQGSSQQCNGHLFRLPTVSMPSNRAGHLMSRAMELRTAILVAQSALYATDTGWMLARCAERPELDDCSRRRSGIPSFIQDWFHIGTGLTLNLDVLLPGSCFSSERAHSTMPAATSTFAVTQFLLTHPIHARCSTPTNAEAPLEGRIRWPVGQPSSVTLGLQPLDQPSSLTSCAITNQSPASFQTLPYQRPRETKRSSSHGKGKGGHTDGRPTTRLRGAWEDMEKPLLHCHTAILAFKVGPDSIQIGSGLCASLAAAADYSSRLSHHLTSFPGFYANRLSGGTLRPPRRHSLSPFPSSPPPPLSFGGLEKYEDDSWELKLTLAEPPRWTPLSTDTLSTWLATHRASCIDGRASKKQKQRSRNANGSASPATGPGQHHATSSTAVPIVVGQSAKRHSACLAVCWFRAISRYRRQREVTDWLACLLAYFGRGWALLASESRSASIRCISGADATRRSISRRCLGLKWFAVGTRQHAAASPYPADVEGKDRVSGSRVNGIVQIPTKQKQSRIRPKAKAPFCAHGGSKERVGYSATEKYQALGSIVFKSLSSDDGNPPRKPNTHVLPPLPGLRAVTGLPSHPGAAPAIPYPRIQSVIPPGRSHNHPYQQVIGLRVLNTSLPKGPPGGERYIMRDGLLERHLPQIGLGLGLGAAAAATLLVLVSRTTTTTAASPSYASALPAPRPARDSRKTARSPKWTTTRDPGCDERLPYPPDVFPGARDVTTAYGNLRVYEFGPEAAEERVLLLHGIGTPCLALGGIAGEFVERGWRVMTFDFFGRGYSDAPLDLPHDARLYTTQILLALASSPSPGWTGNDAFHLLGYSLGGAVAAAFSSTHPHLVRSLSLVAPGGLVRSGAHVGWRSRVLYNAGWIPEWVRRWVVGRRLRPVKVGGGAVGDVPEKETVDDDAAEEKKEEWDELRLVGGGRIGEVVGWQLARHPGFVTSYMSTIRHAPIYDRGDEEWRVLAEVLEARRSSCGDGGGRGWSSEPGLRKGRVLFLLGEDDDIVVLGETVWDAERVLGEDAVEVVVLGGGHEIAITKGREIVGAVVAAWERRA</sequence>
<name>A0A9Q8SAT6_9PEZI</name>
<dbReference type="Pfam" id="PF00561">
    <property type="entry name" value="Abhydrolase_1"/>
    <property type="match status" value="1"/>
</dbReference>
<evidence type="ECO:0000313" key="3">
    <source>
        <dbReference type="EMBL" id="UQC74011.1"/>
    </source>
</evidence>
<feature type="compositionally biased region" description="Polar residues" evidence="1">
    <location>
        <begin position="125"/>
        <end position="134"/>
    </location>
</feature>
<feature type="compositionally biased region" description="Polar residues" evidence="1">
    <location>
        <begin position="174"/>
        <end position="186"/>
    </location>
</feature>
<feature type="region of interest" description="Disordered" evidence="1">
    <location>
        <begin position="826"/>
        <end position="852"/>
    </location>
</feature>
<reference evidence="3" key="1">
    <citation type="journal article" date="2021" name="Mol. Plant Microbe Interact.">
        <title>Complete Genome Sequence of the Plant-Pathogenic Fungus Colletotrichum lupini.</title>
        <authorList>
            <person name="Baroncelli R."/>
            <person name="Pensec F."/>
            <person name="Da Lio D."/>
            <person name="Boufleur T."/>
            <person name="Vicente I."/>
            <person name="Sarrocco S."/>
            <person name="Picot A."/>
            <person name="Baraldi E."/>
            <person name="Sukno S."/>
            <person name="Thon M."/>
            <person name="Le Floch G."/>
        </authorList>
    </citation>
    <scope>NUCLEOTIDE SEQUENCE</scope>
    <source>
        <strain evidence="3">IMI 504893</strain>
    </source>
</reference>
<dbReference type="Gene3D" id="3.40.50.1820">
    <property type="entry name" value="alpha/beta hydrolase"/>
    <property type="match status" value="1"/>
</dbReference>
<dbReference type="SUPFAM" id="SSF53474">
    <property type="entry name" value="alpha/beta-Hydrolases"/>
    <property type="match status" value="1"/>
</dbReference>
<evidence type="ECO:0000256" key="1">
    <source>
        <dbReference type="SAM" id="MobiDB-lite"/>
    </source>
</evidence>
<feature type="region of interest" description="Disordered" evidence="1">
    <location>
        <begin position="1306"/>
        <end position="1347"/>
    </location>
</feature>
<dbReference type="EMBL" id="CP019471">
    <property type="protein sequence ID" value="UQC74011.1"/>
    <property type="molecule type" value="Genomic_DNA"/>
</dbReference>
<dbReference type="RefSeq" id="XP_049135662.1">
    <property type="nucleotide sequence ID" value="XM_049279705.1"/>
</dbReference>